<accession>A0A5B7HX68</accession>
<organism evidence="1 2">
    <name type="scientific">Portunus trituberculatus</name>
    <name type="common">Swimming crab</name>
    <name type="synonym">Neptunus trituberculatus</name>
    <dbReference type="NCBI Taxonomy" id="210409"/>
    <lineage>
        <taxon>Eukaryota</taxon>
        <taxon>Metazoa</taxon>
        <taxon>Ecdysozoa</taxon>
        <taxon>Arthropoda</taxon>
        <taxon>Crustacea</taxon>
        <taxon>Multicrustacea</taxon>
        <taxon>Malacostraca</taxon>
        <taxon>Eumalacostraca</taxon>
        <taxon>Eucarida</taxon>
        <taxon>Decapoda</taxon>
        <taxon>Pleocyemata</taxon>
        <taxon>Brachyura</taxon>
        <taxon>Eubrachyura</taxon>
        <taxon>Portunoidea</taxon>
        <taxon>Portunidae</taxon>
        <taxon>Portuninae</taxon>
        <taxon>Portunus</taxon>
    </lineage>
</organism>
<evidence type="ECO:0000313" key="2">
    <source>
        <dbReference type="Proteomes" id="UP000324222"/>
    </source>
</evidence>
<keyword evidence="2" id="KW-1185">Reference proteome</keyword>
<proteinExistence type="predicted"/>
<protein>
    <submittedName>
        <fullName evidence="1">Uncharacterized protein</fullName>
    </submittedName>
</protein>
<evidence type="ECO:0000313" key="1">
    <source>
        <dbReference type="EMBL" id="MPC74445.1"/>
    </source>
</evidence>
<dbReference type="Proteomes" id="UP000324222">
    <property type="component" value="Unassembled WGS sequence"/>
</dbReference>
<comment type="caution">
    <text evidence="1">The sequence shown here is derived from an EMBL/GenBank/DDBJ whole genome shotgun (WGS) entry which is preliminary data.</text>
</comment>
<gene>
    <name evidence="1" type="ORF">E2C01_068804</name>
</gene>
<sequence length="60" mass="6548">MTSPMRRQGRVVSAAVMSLAPQQRNCTATRHSCVSLSARSHSEILSLLNSMVVFDIAMRG</sequence>
<dbReference type="AlphaFoldDB" id="A0A5B7HX68"/>
<reference evidence="1 2" key="1">
    <citation type="submission" date="2019-05" db="EMBL/GenBank/DDBJ databases">
        <title>Another draft genome of Portunus trituberculatus and its Hox gene families provides insights of decapod evolution.</title>
        <authorList>
            <person name="Jeong J.-H."/>
            <person name="Song I."/>
            <person name="Kim S."/>
            <person name="Choi T."/>
            <person name="Kim D."/>
            <person name="Ryu S."/>
            <person name="Kim W."/>
        </authorList>
    </citation>
    <scope>NUCLEOTIDE SEQUENCE [LARGE SCALE GENOMIC DNA]</scope>
    <source>
        <tissue evidence="1">Muscle</tissue>
    </source>
</reference>
<dbReference type="EMBL" id="VSRR010038938">
    <property type="protein sequence ID" value="MPC74445.1"/>
    <property type="molecule type" value="Genomic_DNA"/>
</dbReference>
<name>A0A5B7HX68_PORTR</name>